<reference evidence="8 9" key="1">
    <citation type="submission" date="2016-08" db="EMBL/GenBank/DDBJ databases">
        <title>Hymenobacter coccineus sp. nov., Hymenobacter lapidarius sp. nov. and Hymenobacter glacialis sp. nov., isolated from Antarctic soil.</title>
        <authorList>
            <person name="Sedlacek I."/>
            <person name="Kralova S."/>
            <person name="Kyrova K."/>
            <person name="Maslanova I."/>
            <person name="Stankova E."/>
            <person name="Vrbovska V."/>
            <person name="Nemec M."/>
            <person name="Bartak M."/>
            <person name="Svec P."/>
            <person name="Busse H.-J."/>
            <person name="Pantucek R."/>
        </authorList>
    </citation>
    <scope>NUCLEOTIDE SEQUENCE [LARGE SCALE GENOMIC DNA]</scope>
    <source>
        <strain evidence="8 9">CCM 8648</strain>
    </source>
</reference>
<dbReference type="EC" id="4.1.2.25" evidence="6"/>
<comment type="catalytic activity">
    <reaction evidence="1 6">
        <text>7,8-dihydroneopterin = 6-hydroxymethyl-7,8-dihydropterin + glycolaldehyde</text>
        <dbReference type="Rhea" id="RHEA:10540"/>
        <dbReference type="ChEBI" id="CHEBI:17001"/>
        <dbReference type="ChEBI" id="CHEBI:17071"/>
        <dbReference type="ChEBI" id="CHEBI:44841"/>
        <dbReference type="EC" id="4.1.2.25"/>
    </reaction>
</comment>
<evidence type="ECO:0000313" key="9">
    <source>
        <dbReference type="Proteomes" id="UP000177791"/>
    </source>
</evidence>
<keyword evidence="9" id="KW-1185">Reference proteome</keyword>
<dbReference type="AlphaFoldDB" id="A0A1G1T336"/>
<proteinExistence type="inferred from homology"/>
<dbReference type="OrthoDB" id="9803748at2"/>
<comment type="pathway">
    <text evidence="2 6">Cofactor biosynthesis; tetrahydrofolate biosynthesis; 2-amino-4-hydroxy-6-hydroxymethyl-7,8-dihydropteridine diphosphate from 7,8-dihydroneopterin triphosphate: step 3/4.</text>
</comment>
<keyword evidence="4 6" id="KW-0289">Folate biosynthesis</keyword>
<dbReference type="NCBIfam" id="TIGR00525">
    <property type="entry name" value="folB"/>
    <property type="match status" value="1"/>
</dbReference>
<comment type="function">
    <text evidence="6">Catalyzes the conversion of 7,8-dihydroneopterin to 6-hydroxymethyl-7,8-dihydropterin.</text>
</comment>
<evidence type="ECO:0000256" key="3">
    <source>
        <dbReference type="ARBA" id="ARBA00005708"/>
    </source>
</evidence>
<evidence type="ECO:0000256" key="5">
    <source>
        <dbReference type="ARBA" id="ARBA00023239"/>
    </source>
</evidence>
<dbReference type="UniPathway" id="UPA00077">
    <property type="reaction ID" value="UER00154"/>
</dbReference>
<dbReference type="Pfam" id="PF02152">
    <property type="entry name" value="FolB"/>
    <property type="match status" value="1"/>
</dbReference>
<sequence length="129" mass="14684">MGQIALEGLEFFAFHGYYDEEQKMGNKYGVDLYISTNLLGAGESDKLQETVNYEVLYRLVAEEMLAPARLLEHVAHRVLDRIMAELPHVRKVKVSVSKFNPPLGGICHRARVTLTKRRREAAVSGERIR</sequence>
<dbReference type="EMBL" id="MDZC01000061">
    <property type="protein sequence ID" value="OGX85282.1"/>
    <property type="molecule type" value="Genomic_DNA"/>
</dbReference>
<dbReference type="GO" id="GO:0046656">
    <property type="term" value="P:folic acid biosynthetic process"/>
    <property type="evidence" value="ECO:0007669"/>
    <property type="project" value="UniProtKB-UniRule"/>
</dbReference>
<gene>
    <name evidence="8" type="ORF">BEN48_14860</name>
</gene>
<evidence type="ECO:0000256" key="1">
    <source>
        <dbReference type="ARBA" id="ARBA00001353"/>
    </source>
</evidence>
<dbReference type="InterPro" id="IPR006157">
    <property type="entry name" value="FolB_dom"/>
</dbReference>
<comment type="caution">
    <text evidence="8">The sequence shown here is derived from an EMBL/GenBank/DDBJ whole genome shotgun (WGS) entry which is preliminary data.</text>
</comment>
<evidence type="ECO:0000256" key="4">
    <source>
        <dbReference type="ARBA" id="ARBA00022909"/>
    </source>
</evidence>
<dbReference type="PANTHER" id="PTHR42844:SF1">
    <property type="entry name" value="DIHYDRONEOPTERIN ALDOLASE 1-RELATED"/>
    <property type="match status" value="1"/>
</dbReference>
<protein>
    <recommendedName>
        <fullName evidence="6">7,8-dihydroneopterin aldolase</fullName>
        <ecNumber evidence="6">4.1.2.25</ecNumber>
    </recommendedName>
</protein>
<name>A0A1G1T336_9BACT</name>
<evidence type="ECO:0000256" key="2">
    <source>
        <dbReference type="ARBA" id="ARBA00005013"/>
    </source>
</evidence>
<comment type="similarity">
    <text evidence="3 6">Belongs to the DHNA family.</text>
</comment>
<dbReference type="InterPro" id="IPR006156">
    <property type="entry name" value="Dihydroneopterin_aldolase"/>
</dbReference>
<dbReference type="GO" id="GO:0005737">
    <property type="term" value="C:cytoplasm"/>
    <property type="evidence" value="ECO:0007669"/>
    <property type="project" value="TreeGrafter"/>
</dbReference>
<dbReference type="SUPFAM" id="SSF55620">
    <property type="entry name" value="Tetrahydrobiopterin biosynthesis enzymes-like"/>
    <property type="match status" value="1"/>
</dbReference>
<dbReference type="InterPro" id="IPR043133">
    <property type="entry name" value="GTP-CH-I_C/QueF"/>
</dbReference>
<keyword evidence="5 6" id="KW-0456">Lyase</keyword>
<dbReference type="GO" id="GO:0046654">
    <property type="term" value="P:tetrahydrofolate biosynthetic process"/>
    <property type="evidence" value="ECO:0007669"/>
    <property type="project" value="UniProtKB-UniRule"/>
</dbReference>
<dbReference type="PANTHER" id="PTHR42844">
    <property type="entry name" value="DIHYDRONEOPTERIN ALDOLASE 1-RELATED"/>
    <property type="match status" value="1"/>
</dbReference>
<feature type="domain" description="Dihydroneopterin aldolase/epimerase" evidence="7">
    <location>
        <begin position="4"/>
        <end position="116"/>
    </location>
</feature>
<evidence type="ECO:0000256" key="6">
    <source>
        <dbReference type="RuleBase" id="RU362079"/>
    </source>
</evidence>
<dbReference type="GO" id="GO:0004150">
    <property type="term" value="F:dihydroneopterin aldolase activity"/>
    <property type="evidence" value="ECO:0007669"/>
    <property type="project" value="UniProtKB-UniRule"/>
</dbReference>
<evidence type="ECO:0000259" key="7">
    <source>
        <dbReference type="SMART" id="SM00905"/>
    </source>
</evidence>
<organism evidence="8 9">
    <name type="scientific">Hymenobacter glacialis</name>
    <dbReference type="NCBI Taxonomy" id="1908236"/>
    <lineage>
        <taxon>Bacteria</taxon>
        <taxon>Pseudomonadati</taxon>
        <taxon>Bacteroidota</taxon>
        <taxon>Cytophagia</taxon>
        <taxon>Cytophagales</taxon>
        <taxon>Hymenobacteraceae</taxon>
        <taxon>Hymenobacter</taxon>
    </lineage>
</organism>
<dbReference type="Proteomes" id="UP000177791">
    <property type="component" value="Unassembled WGS sequence"/>
</dbReference>
<evidence type="ECO:0000313" key="8">
    <source>
        <dbReference type="EMBL" id="OGX85282.1"/>
    </source>
</evidence>
<dbReference type="Gene3D" id="3.30.1130.10">
    <property type="match status" value="1"/>
</dbReference>
<dbReference type="RefSeq" id="WP_070734377.1">
    <property type="nucleotide sequence ID" value="NZ_MDZC01000061.1"/>
</dbReference>
<dbReference type="STRING" id="1908236.BEN48_14860"/>
<accession>A0A1G1T336</accession>
<dbReference type="NCBIfam" id="TIGR00526">
    <property type="entry name" value="folB_dom"/>
    <property type="match status" value="1"/>
</dbReference>
<dbReference type="SMART" id="SM00905">
    <property type="entry name" value="FolB"/>
    <property type="match status" value="1"/>
</dbReference>